<dbReference type="Proteomes" id="UP000253676">
    <property type="component" value="Unassembled WGS sequence"/>
</dbReference>
<feature type="domain" description="TonB-dependent receptor plug" evidence="8">
    <location>
        <begin position="147"/>
        <end position="271"/>
    </location>
</feature>
<keyword evidence="6 7" id="KW-0998">Cell outer membrane</keyword>
<dbReference type="InterPro" id="IPR023997">
    <property type="entry name" value="TonB-dep_OMP_SusC/RagA_CS"/>
</dbReference>
<evidence type="ECO:0000313" key="9">
    <source>
        <dbReference type="EMBL" id="RBN50324.1"/>
    </source>
</evidence>
<dbReference type="Gene3D" id="2.170.130.10">
    <property type="entry name" value="TonB-dependent receptor, plug domain"/>
    <property type="match status" value="1"/>
</dbReference>
<dbReference type="EMBL" id="QNUX01000007">
    <property type="protein sequence ID" value="RBN50324.1"/>
    <property type="molecule type" value="Genomic_DNA"/>
</dbReference>
<accession>A0A366B2A6</accession>
<dbReference type="NCBIfam" id="TIGR04056">
    <property type="entry name" value="OMP_RagA_SusC"/>
    <property type="match status" value="1"/>
</dbReference>
<keyword evidence="2 7" id="KW-0813">Transport</keyword>
<evidence type="ECO:0000313" key="10">
    <source>
        <dbReference type="Proteomes" id="UP000253676"/>
    </source>
</evidence>
<keyword evidence="3 7" id="KW-1134">Transmembrane beta strand</keyword>
<protein>
    <submittedName>
        <fullName evidence="9">SusC/RagA family TonB-linked outer membrane protein</fullName>
    </submittedName>
</protein>
<evidence type="ECO:0000259" key="8">
    <source>
        <dbReference type="Pfam" id="PF07715"/>
    </source>
</evidence>
<dbReference type="NCBIfam" id="TIGR04057">
    <property type="entry name" value="SusC_RagA_signa"/>
    <property type="match status" value="1"/>
</dbReference>
<dbReference type="RefSeq" id="WP_113635407.1">
    <property type="nucleotide sequence ID" value="NZ_QNUX01000007.1"/>
</dbReference>
<dbReference type="SUPFAM" id="SSF49464">
    <property type="entry name" value="Carboxypeptidase regulatory domain-like"/>
    <property type="match status" value="1"/>
</dbReference>
<dbReference type="Gene3D" id="2.60.40.1120">
    <property type="entry name" value="Carboxypeptidase-like, regulatory domain"/>
    <property type="match status" value="1"/>
</dbReference>
<sequence>MNIFSLFKCKWWIPLLLGIYCFLYTTKSLAREKSGIPDSHWLSSSPYHMLGMTQSIVITGTVSDSQGVLPGVTVSVQGKSTATITDYQGKYSITAMATDVLVFSFVGYTTLNIPIGGRTVVSVSLQEDATQLQEVKINAGYYSVKESERTGSIAKISAATIEKQPVNNMLAAMQGRMAGVNVTQTTGVAGGGFDIQIRGQNSLRAGGNEPLYIVDGVPFASEVIGNSNTTGVLPRSASPLSIISPTEIESIEILKDADATAIYGSRGANGVVLITTKKGKQGKTQYTANVSRGTGTVTRFMDLMNTQQYLEMRKEAFANDGITTFPTSAYDVNGTWSPTRYTDWQRELTGGTSELTDVQTSVTGGSQRNQFYLGANYHKETTVFPGDFNFNRTSVRGNFSHASEDERFRANFSVGYTMQGNDLPATDLTRDSRILAPNAPALYDAEGKLNWENGSWNNPLRLLYASYLAKSQSLIANSQLSYRIVEGLDFRTAFGFTDLRHNERRTNPSTLYNPSLGFGSSYSSLYRNTNNRQSYSVEPQLDFNRQWNDSKVSVLVGGTFQQQEGNQLILFADGFTSNSLLNTLAAASAIYVVADDASQYKYQAFFARANYTYKDRYILNLTGRRDGSSRFGPGKQFATFGAIGAAWLFSREAFLANNSILSFGKLRASYGTTGSDQIGDYQFLDTYSTTSNGYQGITGIQPTRLFNPDFGWETNSKMEIALETGFLKDRIFLTWAWYDNRSSNQLVGVPLPGTTGFTSIQANLDATVANSGTELSLRTVNLQKKDFSWTTDFNISFMKNKLVSFPNLAASTYKNQFVIGEPINIKLLYHYTGINPETGVYTFEDVNGDGVLTAEKDKKTIVDFNPSFYGGLQNQLRYQRLRLDFLFQFVKQQNYSNDYIFARPGLLSNQPVSVTDRWQQAGDVTAYQMYTTSSNSDAGKAFNNFQASDGVVTDASYIRLKNVSLSYDLPQNWTGQLQCRLYVEGQNLLTFTPYTGTDPEFKTTGFLPPLRMLSAGVQLTF</sequence>
<evidence type="ECO:0000256" key="6">
    <source>
        <dbReference type="ARBA" id="ARBA00023237"/>
    </source>
</evidence>
<dbReference type="InterPro" id="IPR008969">
    <property type="entry name" value="CarboxyPept-like_regulatory"/>
</dbReference>
<gene>
    <name evidence="9" type="ORF">DR980_09425</name>
</gene>
<evidence type="ECO:0000256" key="3">
    <source>
        <dbReference type="ARBA" id="ARBA00022452"/>
    </source>
</evidence>
<dbReference type="InterPro" id="IPR037066">
    <property type="entry name" value="Plug_dom_sf"/>
</dbReference>
<evidence type="ECO:0000256" key="7">
    <source>
        <dbReference type="PROSITE-ProRule" id="PRU01360"/>
    </source>
</evidence>
<evidence type="ECO:0000256" key="4">
    <source>
        <dbReference type="ARBA" id="ARBA00022692"/>
    </source>
</evidence>
<dbReference type="OrthoDB" id="9768177at2"/>
<evidence type="ECO:0000256" key="1">
    <source>
        <dbReference type="ARBA" id="ARBA00004571"/>
    </source>
</evidence>
<comment type="similarity">
    <text evidence="7">Belongs to the TonB-dependent receptor family.</text>
</comment>
<dbReference type="InterPro" id="IPR036942">
    <property type="entry name" value="Beta-barrel_TonB_sf"/>
</dbReference>
<keyword evidence="4 7" id="KW-0812">Transmembrane</keyword>
<dbReference type="GO" id="GO:0009279">
    <property type="term" value="C:cell outer membrane"/>
    <property type="evidence" value="ECO:0007669"/>
    <property type="project" value="UniProtKB-SubCell"/>
</dbReference>
<evidence type="ECO:0000256" key="5">
    <source>
        <dbReference type="ARBA" id="ARBA00023136"/>
    </source>
</evidence>
<keyword evidence="10" id="KW-1185">Reference proteome</keyword>
<dbReference type="Pfam" id="PF07715">
    <property type="entry name" value="Plug"/>
    <property type="match status" value="1"/>
</dbReference>
<dbReference type="Gene3D" id="2.40.170.20">
    <property type="entry name" value="TonB-dependent receptor, beta-barrel domain"/>
    <property type="match status" value="1"/>
</dbReference>
<comment type="subcellular location">
    <subcellularLocation>
        <location evidence="1 7">Cell outer membrane</location>
        <topology evidence="1 7">Multi-pass membrane protein</topology>
    </subcellularLocation>
</comment>
<proteinExistence type="inferred from homology"/>
<dbReference type="InterPro" id="IPR012910">
    <property type="entry name" value="Plug_dom"/>
</dbReference>
<keyword evidence="5 7" id="KW-0472">Membrane</keyword>
<dbReference type="PROSITE" id="PS52016">
    <property type="entry name" value="TONB_DEPENDENT_REC_3"/>
    <property type="match status" value="1"/>
</dbReference>
<dbReference type="InterPro" id="IPR039426">
    <property type="entry name" value="TonB-dep_rcpt-like"/>
</dbReference>
<evidence type="ECO:0000256" key="2">
    <source>
        <dbReference type="ARBA" id="ARBA00022448"/>
    </source>
</evidence>
<dbReference type="Pfam" id="PF13715">
    <property type="entry name" value="CarbopepD_reg_2"/>
    <property type="match status" value="1"/>
</dbReference>
<comment type="caution">
    <text evidence="9">The sequence shown here is derived from an EMBL/GenBank/DDBJ whole genome shotgun (WGS) entry which is preliminary data.</text>
</comment>
<organism evidence="9 10">
    <name type="scientific">Flavobacterium psychrolimnae</name>
    <dbReference type="NCBI Taxonomy" id="249351"/>
    <lineage>
        <taxon>Bacteria</taxon>
        <taxon>Pseudomonadati</taxon>
        <taxon>Bacteroidota</taxon>
        <taxon>Flavobacteriia</taxon>
        <taxon>Flavobacteriales</taxon>
        <taxon>Flavobacteriaceae</taxon>
        <taxon>Flavobacterium</taxon>
    </lineage>
</organism>
<dbReference type="InterPro" id="IPR023996">
    <property type="entry name" value="TonB-dep_OMP_SusC/RagA"/>
</dbReference>
<name>A0A366B2A6_9FLAO</name>
<reference evidence="9 10" key="1">
    <citation type="submission" date="2018-07" db="EMBL/GenBank/DDBJ databases">
        <title>Complete genome sequence of Flavobacterium psychrolimnae LMG 22018.</title>
        <authorList>
            <person name="Kim D.-U."/>
        </authorList>
    </citation>
    <scope>NUCLEOTIDE SEQUENCE [LARGE SCALE GENOMIC DNA]</scope>
    <source>
        <strain evidence="9 10">LMG 22018</strain>
    </source>
</reference>
<dbReference type="SUPFAM" id="SSF56935">
    <property type="entry name" value="Porins"/>
    <property type="match status" value="1"/>
</dbReference>
<dbReference type="AlphaFoldDB" id="A0A366B2A6"/>